<evidence type="ECO:0000256" key="10">
    <source>
        <dbReference type="SAM" id="Phobius"/>
    </source>
</evidence>
<dbReference type="InterPro" id="IPR036890">
    <property type="entry name" value="HATPase_C_sf"/>
</dbReference>
<dbReference type="Proteomes" id="UP001595555">
    <property type="component" value="Unassembled WGS sequence"/>
</dbReference>
<evidence type="ECO:0000259" key="12">
    <source>
        <dbReference type="PROSITE" id="PS50885"/>
    </source>
</evidence>
<keyword evidence="7" id="KW-0547">Nucleotide-binding</keyword>
<dbReference type="Gene3D" id="1.10.287.130">
    <property type="match status" value="1"/>
</dbReference>
<evidence type="ECO:0000256" key="8">
    <source>
        <dbReference type="ARBA" id="ARBA00022777"/>
    </source>
</evidence>
<feature type="domain" description="HAMP" evidence="12">
    <location>
        <begin position="193"/>
        <end position="209"/>
    </location>
</feature>
<keyword evidence="14" id="KW-1185">Reference proteome</keyword>
<sequence>MNRAFISLYFFIVTSVVLIGWGLNQFWENLAPEQQPSAEVIALLQLLEEDLLDQTQPQPPVDYRADAQRISQRLNVALEILPLDDMAQSSALQELHAGELLASRSREQIIWYKRLAQTDQVMMLSLPLDDVQESPWYNLLLIGFYLAIALVIYIWVWPLSRDSKKLEVQTRALGKDGVPETLNISPASTLYPLAQAFNQMAQRLRELIASHREMTNAVSHELRTPLARMKFALALIDEQQLDEKNRRQLRSVEQDVAEMEALISALLMYAGFEQKTQTLQQTPGHMLDLLHAIRSRFYRHNERNLQLEIVDLTEANPERMSEADSAVFSCEWKLMETVLQNLINNAAGYARTQIRVELSQSPTHFYIAVEDDGPGIAREQREKVFESFVRLYGESNSNTATGGFGLGLAIVKRIMQWHRGYARFIEPQVLGGARAEVCWPKHSQS</sequence>
<dbReference type="GO" id="GO:0005524">
    <property type="term" value="F:ATP binding"/>
    <property type="evidence" value="ECO:0007669"/>
    <property type="project" value="UniProtKB-KW"/>
</dbReference>
<dbReference type="PANTHER" id="PTHR44936:SF10">
    <property type="entry name" value="SENSOR PROTEIN RSTB"/>
    <property type="match status" value="1"/>
</dbReference>
<protein>
    <recommendedName>
        <fullName evidence="3">histidine kinase</fullName>
        <ecNumber evidence="3">2.7.13.3</ecNumber>
    </recommendedName>
</protein>
<dbReference type="PANTHER" id="PTHR44936">
    <property type="entry name" value="SENSOR PROTEIN CREC"/>
    <property type="match status" value="1"/>
</dbReference>
<comment type="subcellular location">
    <subcellularLocation>
        <location evidence="2">Cell membrane</location>
        <topology evidence="2">Multi-pass membrane protein</topology>
    </subcellularLocation>
</comment>
<evidence type="ECO:0000256" key="5">
    <source>
        <dbReference type="ARBA" id="ARBA00022553"/>
    </source>
</evidence>
<dbReference type="PRINTS" id="PR00344">
    <property type="entry name" value="BCTRLSENSOR"/>
</dbReference>
<feature type="transmembrane region" description="Helical" evidence="10">
    <location>
        <begin position="136"/>
        <end position="156"/>
    </location>
</feature>
<dbReference type="SMART" id="SM00388">
    <property type="entry name" value="HisKA"/>
    <property type="match status" value="1"/>
</dbReference>
<evidence type="ECO:0000256" key="6">
    <source>
        <dbReference type="ARBA" id="ARBA00022679"/>
    </source>
</evidence>
<dbReference type="RefSeq" id="WP_378116495.1">
    <property type="nucleotide sequence ID" value="NZ_JBHRTF010000002.1"/>
</dbReference>
<dbReference type="PROSITE" id="PS50885">
    <property type="entry name" value="HAMP"/>
    <property type="match status" value="1"/>
</dbReference>
<evidence type="ECO:0000256" key="4">
    <source>
        <dbReference type="ARBA" id="ARBA00022475"/>
    </source>
</evidence>
<dbReference type="EMBL" id="JBHRTF010000002">
    <property type="protein sequence ID" value="MFC3114814.1"/>
    <property type="molecule type" value="Genomic_DNA"/>
</dbReference>
<feature type="domain" description="Histidine kinase" evidence="11">
    <location>
        <begin position="217"/>
        <end position="443"/>
    </location>
</feature>
<dbReference type="InterPro" id="IPR036097">
    <property type="entry name" value="HisK_dim/P_sf"/>
</dbReference>
<comment type="catalytic activity">
    <reaction evidence="1">
        <text>ATP + protein L-histidine = ADP + protein N-phospho-L-histidine.</text>
        <dbReference type="EC" id="2.7.13.3"/>
    </reaction>
</comment>
<dbReference type="PROSITE" id="PS50109">
    <property type="entry name" value="HIS_KIN"/>
    <property type="match status" value="1"/>
</dbReference>
<keyword evidence="10" id="KW-1133">Transmembrane helix</keyword>
<dbReference type="InterPro" id="IPR050980">
    <property type="entry name" value="2C_sensor_his_kinase"/>
</dbReference>
<evidence type="ECO:0000256" key="9">
    <source>
        <dbReference type="ARBA" id="ARBA00022840"/>
    </source>
</evidence>
<dbReference type="SUPFAM" id="SSF55874">
    <property type="entry name" value="ATPase domain of HSP90 chaperone/DNA topoisomerase II/histidine kinase"/>
    <property type="match status" value="1"/>
</dbReference>
<keyword evidence="4" id="KW-1003">Cell membrane</keyword>
<dbReference type="SMART" id="SM00387">
    <property type="entry name" value="HATPase_c"/>
    <property type="match status" value="1"/>
</dbReference>
<accession>A0ABV7FF04</accession>
<evidence type="ECO:0000313" key="14">
    <source>
        <dbReference type="Proteomes" id="UP001595555"/>
    </source>
</evidence>
<dbReference type="InterPro" id="IPR003660">
    <property type="entry name" value="HAMP_dom"/>
</dbReference>
<evidence type="ECO:0000313" key="13">
    <source>
        <dbReference type="EMBL" id="MFC3114814.1"/>
    </source>
</evidence>
<dbReference type="InterPro" id="IPR003661">
    <property type="entry name" value="HisK_dim/P_dom"/>
</dbReference>
<keyword evidence="6" id="KW-0808">Transferase</keyword>
<dbReference type="InterPro" id="IPR003594">
    <property type="entry name" value="HATPase_dom"/>
</dbReference>
<evidence type="ECO:0000259" key="11">
    <source>
        <dbReference type="PROSITE" id="PS50109"/>
    </source>
</evidence>
<dbReference type="CDD" id="cd00082">
    <property type="entry name" value="HisKA"/>
    <property type="match status" value="1"/>
</dbReference>
<evidence type="ECO:0000256" key="7">
    <source>
        <dbReference type="ARBA" id="ARBA00022741"/>
    </source>
</evidence>
<comment type="caution">
    <text evidence="13">The sequence shown here is derived from an EMBL/GenBank/DDBJ whole genome shotgun (WGS) entry which is preliminary data.</text>
</comment>
<feature type="transmembrane region" description="Helical" evidence="10">
    <location>
        <begin position="7"/>
        <end position="27"/>
    </location>
</feature>
<organism evidence="13 14">
    <name type="scientific">Cellvibrio fontiphilus</name>
    <dbReference type="NCBI Taxonomy" id="1815559"/>
    <lineage>
        <taxon>Bacteria</taxon>
        <taxon>Pseudomonadati</taxon>
        <taxon>Pseudomonadota</taxon>
        <taxon>Gammaproteobacteria</taxon>
        <taxon>Cellvibrionales</taxon>
        <taxon>Cellvibrionaceae</taxon>
        <taxon>Cellvibrio</taxon>
    </lineage>
</organism>
<dbReference type="InterPro" id="IPR005467">
    <property type="entry name" value="His_kinase_dom"/>
</dbReference>
<keyword evidence="5" id="KW-0597">Phosphoprotein</keyword>
<proteinExistence type="predicted"/>
<keyword evidence="10" id="KW-0472">Membrane</keyword>
<reference evidence="14" key="1">
    <citation type="journal article" date="2019" name="Int. J. Syst. Evol. Microbiol.">
        <title>The Global Catalogue of Microorganisms (GCM) 10K type strain sequencing project: providing services to taxonomists for standard genome sequencing and annotation.</title>
        <authorList>
            <consortium name="The Broad Institute Genomics Platform"/>
            <consortium name="The Broad Institute Genome Sequencing Center for Infectious Disease"/>
            <person name="Wu L."/>
            <person name="Ma J."/>
        </authorList>
    </citation>
    <scope>NUCLEOTIDE SEQUENCE [LARGE SCALE GENOMIC DNA]</scope>
    <source>
        <strain evidence="14">KCTC 52237</strain>
    </source>
</reference>
<dbReference type="EC" id="2.7.13.3" evidence="3"/>
<dbReference type="Gene3D" id="3.30.565.10">
    <property type="entry name" value="Histidine kinase-like ATPase, C-terminal domain"/>
    <property type="match status" value="1"/>
</dbReference>
<dbReference type="Pfam" id="PF00512">
    <property type="entry name" value="HisKA"/>
    <property type="match status" value="1"/>
</dbReference>
<dbReference type="SUPFAM" id="SSF47384">
    <property type="entry name" value="Homodimeric domain of signal transducing histidine kinase"/>
    <property type="match status" value="1"/>
</dbReference>
<dbReference type="InterPro" id="IPR004358">
    <property type="entry name" value="Sig_transdc_His_kin-like_C"/>
</dbReference>
<evidence type="ECO:0000256" key="3">
    <source>
        <dbReference type="ARBA" id="ARBA00012438"/>
    </source>
</evidence>
<keyword evidence="8" id="KW-0418">Kinase</keyword>
<keyword evidence="9 13" id="KW-0067">ATP-binding</keyword>
<keyword evidence="10" id="KW-0812">Transmembrane</keyword>
<evidence type="ECO:0000256" key="2">
    <source>
        <dbReference type="ARBA" id="ARBA00004651"/>
    </source>
</evidence>
<dbReference type="Pfam" id="PF02518">
    <property type="entry name" value="HATPase_c"/>
    <property type="match status" value="1"/>
</dbReference>
<gene>
    <name evidence="13" type="ORF">ACFODX_04530</name>
</gene>
<name>A0ABV7FF04_9GAMM</name>
<evidence type="ECO:0000256" key="1">
    <source>
        <dbReference type="ARBA" id="ARBA00000085"/>
    </source>
</evidence>